<keyword evidence="5 6" id="KW-0234">DNA repair</keyword>
<reference evidence="9 10" key="1">
    <citation type="submission" date="2018-08" db="EMBL/GenBank/DDBJ databases">
        <title>Murine metabolic-syndrome-specific gut microbial biobank.</title>
        <authorList>
            <person name="Liu C."/>
        </authorList>
    </citation>
    <scope>NUCLEOTIDE SEQUENCE [LARGE SCALE GENOMIC DNA]</scope>
    <source>
        <strain evidence="9 10">583</strain>
    </source>
</reference>
<dbReference type="GO" id="GO:0006310">
    <property type="term" value="P:DNA recombination"/>
    <property type="evidence" value="ECO:0007669"/>
    <property type="project" value="UniProtKB-UniRule"/>
</dbReference>
<feature type="domain" description="DNA helicase Holliday junction RuvA type" evidence="7">
    <location>
        <begin position="1"/>
        <end position="61"/>
    </location>
</feature>
<evidence type="ECO:0000259" key="8">
    <source>
        <dbReference type="Pfam" id="PF07499"/>
    </source>
</evidence>
<dbReference type="InterPro" id="IPR013849">
    <property type="entry name" value="DNA_helicase_Holl-junc_RuvA_I"/>
</dbReference>
<evidence type="ECO:0000256" key="3">
    <source>
        <dbReference type="ARBA" id="ARBA00023125"/>
    </source>
</evidence>
<comment type="subcellular location">
    <subcellularLocation>
        <location evidence="6">Cytoplasm</location>
    </subcellularLocation>
</comment>
<keyword evidence="2 6" id="KW-0227">DNA damage</keyword>
<feature type="region of interest" description="Domain III" evidence="6">
    <location>
        <begin position="144"/>
        <end position="195"/>
    </location>
</feature>
<dbReference type="GO" id="GO:0048476">
    <property type="term" value="C:Holliday junction resolvase complex"/>
    <property type="evidence" value="ECO:0007669"/>
    <property type="project" value="UniProtKB-UniRule"/>
</dbReference>
<comment type="caution">
    <text evidence="6">Lacks conserved residue(s) required for the propagation of feature annotation.</text>
</comment>
<dbReference type="RefSeq" id="WP_160197414.1">
    <property type="nucleotide sequence ID" value="NZ_QXXA01000009.1"/>
</dbReference>
<dbReference type="OrthoDB" id="5293449at2"/>
<evidence type="ECO:0000256" key="4">
    <source>
        <dbReference type="ARBA" id="ARBA00023172"/>
    </source>
</evidence>
<dbReference type="HAMAP" id="MF_00031">
    <property type="entry name" value="DNA_HJ_migration_RuvA"/>
    <property type="match status" value="1"/>
</dbReference>
<comment type="subunit">
    <text evidence="6">Homotetramer. Forms an RuvA(8)-RuvB(12)-Holliday junction (HJ) complex. HJ DNA is sandwiched between 2 RuvA tetramers; dsDNA enters through RuvA and exits via RuvB. An RuvB hexamer assembles on each DNA strand where it exits the tetramer. Each RuvB hexamer is contacted by two RuvA subunits (via domain III) on 2 adjacent RuvB subunits; this complex drives branch migration. In the full resolvosome a probable DNA-RuvA(4)-RuvB(12)-RuvC(2) complex forms which resolves the HJ.</text>
</comment>
<dbReference type="EMBL" id="QXXA01000009">
    <property type="protein sequence ID" value="NBI06943.1"/>
    <property type="molecule type" value="Genomic_DNA"/>
</dbReference>
<dbReference type="GO" id="GO:0006281">
    <property type="term" value="P:DNA repair"/>
    <property type="evidence" value="ECO:0007669"/>
    <property type="project" value="UniProtKB-UniRule"/>
</dbReference>
<comment type="domain">
    <text evidence="6">Has three domains with a flexible linker between the domains II and III and assumes an 'L' shape. Domain III is highly mobile and contacts RuvB.</text>
</comment>
<comment type="function">
    <text evidence="6">The RuvA-RuvB-RuvC complex processes Holliday junction (HJ) DNA during genetic recombination and DNA repair, while the RuvA-RuvB complex plays an important role in the rescue of blocked DNA replication forks via replication fork reversal (RFR). RuvA specifically binds to HJ cruciform DNA, conferring on it an open structure. The RuvB hexamer acts as an ATP-dependent pump, pulling dsDNA into and through the RuvAB complex. HJ branch migration allows RuvC to scan DNA until it finds its consensus sequence, where it cleaves and resolves the cruciform DNA.</text>
</comment>
<keyword evidence="4 6" id="KW-0233">DNA recombination</keyword>
<dbReference type="GO" id="GO:0005737">
    <property type="term" value="C:cytoplasm"/>
    <property type="evidence" value="ECO:0007669"/>
    <property type="project" value="UniProtKB-SubCell"/>
</dbReference>
<comment type="similarity">
    <text evidence="6">Belongs to the RuvA family.</text>
</comment>
<dbReference type="Gene3D" id="1.10.150.20">
    <property type="entry name" value="5' to 3' exonuclease, C-terminal subdomain"/>
    <property type="match status" value="1"/>
</dbReference>
<dbReference type="SUPFAM" id="SSF50249">
    <property type="entry name" value="Nucleic acid-binding proteins"/>
    <property type="match status" value="1"/>
</dbReference>
<dbReference type="Pfam" id="PF14520">
    <property type="entry name" value="HHH_5"/>
    <property type="match status" value="1"/>
</dbReference>
<protein>
    <recommendedName>
        <fullName evidence="6">Holliday junction branch migration complex subunit RuvA</fullName>
    </recommendedName>
</protein>
<dbReference type="Proteomes" id="UP000467132">
    <property type="component" value="Unassembled WGS sequence"/>
</dbReference>
<keyword evidence="10" id="KW-1185">Reference proteome</keyword>
<name>A0A845R314_9CLOT</name>
<feature type="domain" description="Holliday junction DNA helicase RuvA C-terminal" evidence="8">
    <location>
        <begin position="149"/>
        <end position="193"/>
    </location>
</feature>
<dbReference type="GO" id="GO:0005524">
    <property type="term" value="F:ATP binding"/>
    <property type="evidence" value="ECO:0007669"/>
    <property type="project" value="InterPro"/>
</dbReference>
<dbReference type="SUPFAM" id="SSF47781">
    <property type="entry name" value="RuvA domain 2-like"/>
    <property type="match status" value="1"/>
</dbReference>
<proteinExistence type="inferred from homology"/>
<dbReference type="InterPro" id="IPR000085">
    <property type="entry name" value="RuvA"/>
</dbReference>
<evidence type="ECO:0000256" key="6">
    <source>
        <dbReference type="HAMAP-Rule" id="MF_00031"/>
    </source>
</evidence>
<evidence type="ECO:0000313" key="10">
    <source>
        <dbReference type="Proteomes" id="UP000467132"/>
    </source>
</evidence>
<dbReference type="NCBIfam" id="TIGR00084">
    <property type="entry name" value="ruvA"/>
    <property type="match status" value="1"/>
</dbReference>
<dbReference type="CDD" id="cd14332">
    <property type="entry name" value="UBA_RuvA_C"/>
    <property type="match status" value="1"/>
</dbReference>
<evidence type="ECO:0000259" key="7">
    <source>
        <dbReference type="Pfam" id="PF01330"/>
    </source>
</evidence>
<gene>
    <name evidence="6 9" type="primary">ruvA</name>
    <name evidence="9" type="ORF">D3Z33_08765</name>
</gene>
<keyword evidence="3 6" id="KW-0238">DNA-binding</keyword>
<dbReference type="Gene3D" id="2.40.50.140">
    <property type="entry name" value="Nucleic acid-binding proteins"/>
    <property type="match status" value="1"/>
</dbReference>
<evidence type="ECO:0000256" key="2">
    <source>
        <dbReference type="ARBA" id="ARBA00022763"/>
    </source>
</evidence>
<dbReference type="InterPro" id="IPR011114">
    <property type="entry name" value="RuvA_C"/>
</dbReference>
<dbReference type="InterPro" id="IPR010994">
    <property type="entry name" value="RuvA_2-like"/>
</dbReference>
<comment type="caution">
    <text evidence="9">The sequence shown here is derived from an EMBL/GenBank/DDBJ whole genome shotgun (WGS) entry which is preliminary data.</text>
</comment>
<dbReference type="GO" id="GO:0000400">
    <property type="term" value="F:four-way junction DNA binding"/>
    <property type="evidence" value="ECO:0007669"/>
    <property type="project" value="UniProtKB-UniRule"/>
</dbReference>
<dbReference type="Pfam" id="PF07499">
    <property type="entry name" value="RuvA_C"/>
    <property type="match status" value="1"/>
</dbReference>
<evidence type="ECO:0000256" key="5">
    <source>
        <dbReference type="ARBA" id="ARBA00023204"/>
    </source>
</evidence>
<dbReference type="InterPro" id="IPR012340">
    <property type="entry name" value="NA-bd_OB-fold"/>
</dbReference>
<evidence type="ECO:0000256" key="1">
    <source>
        <dbReference type="ARBA" id="ARBA00022490"/>
    </source>
</evidence>
<dbReference type="Gene3D" id="1.10.8.10">
    <property type="entry name" value="DNA helicase RuvA subunit, C-terminal domain"/>
    <property type="match status" value="1"/>
</dbReference>
<dbReference type="GO" id="GO:0009379">
    <property type="term" value="C:Holliday junction helicase complex"/>
    <property type="evidence" value="ECO:0007669"/>
    <property type="project" value="InterPro"/>
</dbReference>
<evidence type="ECO:0000313" key="9">
    <source>
        <dbReference type="EMBL" id="NBI06943.1"/>
    </source>
</evidence>
<organism evidence="9 10">
    <name type="scientific">Senegalia massiliensis</name>
    <dbReference type="NCBI Taxonomy" id="1720316"/>
    <lineage>
        <taxon>Bacteria</taxon>
        <taxon>Bacillati</taxon>
        <taxon>Bacillota</taxon>
        <taxon>Clostridia</taxon>
        <taxon>Eubacteriales</taxon>
        <taxon>Clostridiaceae</taxon>
        <taxon>Senegalia</taxon>
    </lineage>
</organism>
<dbReference type="GO" id="GO:0009378">
    <property type="term" value="F:four-way junction helicase activity"/>
    <property type="evidence" value="ECO:0007669"/>
    <property type="project" value="InterPro"/>
</dbReference>
<keyword evidence="1 6" id="KW-0963">Cytoplasm</keyword>
<accession>A0A845R314</accession>
<dbReference type="Pfam" id="PF01330">
    <property type="entry name" value="RuvA_N"/>
    <property type="match status" value="1"/>
</dbReference>
<sequence length="195" mass="21855">MYRYIKGIVEEISEDFIVIDNSGIGYKIHTSVNTIKDLKIGEEVKIYTYLNVREDDMSLYGFGMKTELELFLKLISVSKIGPKVGLGILSALSVDQIKYAIINEDANKLSEAPGVGKKTANRMILELKDKIKDYDIENIETSNLNVNSNYDESIDALVALGYTKYEASNVISRIDTKNLSTEDIIKLSLGELSKR</sequence>
<dbReference type="InterPro" id="IPR036267">
    <property type="entry name" value="RuvA_C_sf"/>
</dbReference>
<dbReference type="SUPFAM" id="SSF46929">
    <property type="entry name" value="DNA helicase RuvA subunit, C-terminal domain"/>
    <property type="match status" value="1"/>
</dbReference>
<dbReference type="AlphaFoldDB" id="A0A845R314"/>